<feature type="domain" description="Putative Se/S carrier protein-like" evidence="1">
    <location>
        <begin position="5"/>
        <end position="67"/>
    </location>
</feature>
<dbReference type="AlphaFoldDB" id="H0UPU6"/>
<reference evidence="2 3" key="1">
    <citation type="submission" date="2011-10" db="EMBL/GenBank/DDBJ databases">
        <title>The Noncontiguous Finished genome of Thermanaerovibrio velox DSM 12556.</title>
        <authorList>
            <consortium name="US DOE Joint Genome Institute (JGI-PGF)"/>
            <person name="Lucas S."/>
            <person name="Copeland A."/>
            <person name="Lapidus A."/>
            <person name="Glavina del Rio T."/>
            <person name="Dalin E."/>
            <person name="Tice H."/>
            <person name="Bruce D."/>
            <person name="Goodwin L."/>
            <person name="Pitluck S."/>
            <person name="Peters L."/>
            <person name="Mikhailova N."/>
            <person name="Teshima H."/>
            <person name="Kyrpides N."/>
            <person name="Mavromatis K."/>
            <person name="Ivanova N."/>
            <person name="Markowitz V."/>
            <person name="Cheng J.-F."/>
            <person name="Hugenholtz P."/>
            <person name="Woyke T."/>
            <person name="Wu D."/>
            <person name="Spring S."/>
            <person name="Brambilla E.-M."/>
            <person name="Klenk H.-P."/>
            <person name="Eisen J.A."/>
        </authorList>
    </citation>
    <scope>NUCLEOTIDE SEQUENCE [LARGE SCALE GENOMIC DNA]</scope>
    <source>
        <strain evidence="2 3">DSM 12556</strain>
    </source>
</reference>
<evidence type="ECO:0000313" key="3">
    <source>
        <dbReference type="Proteomes" id="UP000005730"/>
    </source>
</evidence>
<dbReference type="EMBL" id="CM001377">
    <property type="protein sequence ID" value="EHM10655.1"/>
    <property type="molecule type" value="Genomic_DNA"/>
</dbReference>
<accession>H0UPU6</accession>
<evidence type="ECO:0000259" key="1">
    <source>
        <dbReference type="Pfam" id="PF11823"/>
    </source>
</evidence>
<dbReference type="InterPro" id="IPR021778">
    <property type="entry name" value="Se/S_carrier-like"/>
</dbReference>
<dbReference type="RefSeq" id="WP_006584150.1">
    <property type="nucleotide sequence ID" value="NZ_CM001377.1"/>
</dbReference>
<dbReference type="HOGENOM" id="CLU_2703614_0_0_0"/>
<keyword evidence="3" id="KW-1185">Reference proteome</keyword>
<protein>
    <recommendedName>
        <fullName evidence="1">Putative Se/S carrier protein-like domain-containing protein</fullName>
    </recommendedName>
</protein>
<evidence type="ECO:0000313" key="2">
    <source>
        <dbReference type="EMBL" id="EHM10655.1"/>
    </source>
</evidence>
<dbReference type="eggNOG" id="ENOG5030JEP">
    <property type="taxonomic scope" value="Bacteria"/>
</dbReference>
<organism evidence="2 3">
    <name type="scientific">Thermanaerovibrio velox DSM 12556</name>
    <dbReference type="NCBI Taxonomy" id="926567"/>
    <lineage>
        <taxon>Bacteria</taxon>
        <taxon>Thermotogati</taxon>
        <taxon>Synergistota</taxon>
        <taxon>Synergistia</taxon>
        <taxon>Synergistales</taxon>
        <taxon>Synergistaceae</taxon>
        <taxon>Thermanaerovibrio</taxon>
    </lineage>
</organism>
<dbReference type="Pfam" id="PF11823">
    <property type="entry name" value="Se_S_carrier"/>
    <property type="match status" value="1"/>
</dbReference>
<dbReference type="STRING" id="926567.TheveDRAFT_1537"/>
<gene>
    <name evidence="2" type="ORF">TheveDRAFT_1537</name>
</gene>
<name>H0UPU6_9BACT</name>
<dbReference type="Proteomes" id="UP000005730">
    <property type="component" value="Chromosome"/>
</dbReference>
<sequence length="80" mass="8817">MAELYCLFEGASEGMMLHKRLKELGVPHHICPSPRHLTESCGIALKFHEGELGVLVRSAREINVAIKVINGEGRALEHEG</sequence>
<proteinExistence type="predicted"/>